<feature type="transmembrane region" description="Helical" evidence="6">
    <location>
        <begin position="282"/>
        <end position="303"/>
    </location>
</feature>
<evidence type="ECO:0000256" key="6">
    <source>
        <dbReference type="SAM" id="Phobius"/>
    </source>
</evidence>
<feature type="transmembrane region" description="Helical" evidence="6">
    <location>
        <begin position="315"/>
        <end position="337"/>
    </location>
</feature>
<feature type="transmembrane region" description="Helical" evidence="6">
    <location>
        <begin position="133"/>
        <end position="153"/>
    </location>
</feature>
<evidence type="ECO:0000256" key="5">
    <source>
        <dbReference type="SAM" id="MobiDB-lite"/>
    </source>
</evidence>
<comment type="caution">
    <text evidence="7">The sequence shown here is derived from an EMBL/GenBank/DDBJ whole genome shotgun (WGS) entry which is preliminary data.</text>
</comment>
<evidence type="ECO:0000256" key="2">
    <source>
        <dbReference type="ARBA" id="ARBA00022692"/>
    </source>
</evidence>
<keyword evidence="4 6" id="KW-0472">Membrane</keyword>
<evidence type="ECO:0000256" key="3">
    <source>
        <dbReference type="ARBA" id="ARBA00022989"/>
    </source>
</evidence>
<dbReference type="AlphaFoldDB" id="A0A8H7PMJ1"/>
<comment type="subcellular location">
    <subcellularLocation>
        <location evidence="1">Membrane</location>
        <topology evidence="1">Multi-pass membrane protein</topology>
    </subcellularLocation>
</comment>
<dbReference type="InterPro" id="IPR003689">
    <property type="entry name" value="ZIP"/>
</dbReference>
<feature type="transmembrane region" description="Helical" evidence="6">
    <location>
        <begin position="357"/>
        <end position="376"/>
    </location>
</feature>
<evidence type="ECO:0000313" key="7">
    <source>
        <dbReference type="EMBL" id="KAG2176470.1"/>
    </source>
</evidence>
<name>A0A8H7PMJ1_MORIS</name>
<organism evidence="7 8">
    <name type="scientific">Mortierella isabellina</name>
    <name type="common">Filamentous fungus</name>
    <name type="synonym">Umbelopsis isabellina</name>
    <dbReference type="NCBI Taxonomy" id="91625"/>
    <lineage>
        <taxon>Eukaryota</taxon>
        <taxon>Fungi</taxon>
        <taxon>Fungi incertae sedis</taxon>
        <taxon>Mucoromycota</taxon>
        <taxon>Mucoromycotina</taxon>
        <taxon>Umbelopsidomycetes</taxon>
        <taxon>Umbelopsidales</taxon>
        <taxon>Umbelopsidaceae</taxon>
        <taxon>Umbelopsis</taxon>
    </lineage>
</organism>
<sequence>MYGIHGILSSLSPFNINYFILFYLFSFILSAGQSSDACAFVPIDDTYNVGLHVAGVFIILVTSSIGIFTAIFLGTHDKFGKNPLVIGAIQLLKFFGVGVVVSTAWIHLLADAYSNFLNPCLVGDAWVNYGANFPGWIAIAASLTVQILEYFAMSREYRLIDRRQNELPQTNGYKVDETDNGLQTSNKSAHGGAENDVTLKEVVGHNLLDEDESPQMQASRNIGTVMLECGVIFHSVVIGLALGTIVDGWGTLLAAIVFHQLFEGMALGTRIAATSYSKMMKFFGMGIFYPLTTPFGIALGIGIRYTYNENSQTAILIQGFLDSAAGGILMYNGYVELVAVEMNHNPRFHRYSGLWKFWLYVAFILGLAAMSIIGLWA</sequence>
<evidence type="ECO:0000256" key="1">
    <source>
        <dbReference type="ARBA" id="ARBA00004141"/>
    </source>
</evidence>
<feature type="transmembrane region" description="Helical" evidence="6">
    <location>
        <begin position="49"/>
        <end position="73"/>
    </location>
</feature>
<gene>
    <name evidence="7" type="ORF">INT43_005710</name>
</gene>
<keyword evidence="3 6" id="KW-1133">Transmembrane helix</keyword>
<feature type="transmembrane region" description="Helical" evidence="6">
    <location>
        <begin position="85"/>
        <end position="108"/>
    </location>
</feature>
<dbReference type="EMBL" id="JAEPQZ010000010">
    <property type="protein sequence ID" value="KAG2176470.1"/>
    <property type="molecule type" value="Genomic_DNA"/>
</dbReference>
<reference evidence="7" key="1">
    <citation type="submission" date="2020-12" db="EMBL/GenBank/DDBJ databases">
        <title>Metabolic potential, ecology and presence of endohyphal bacteria is reflected in genomic diversity of Mucoromycotina.</title>
        <authorList>
            <person name="Muszewska A."/>
            <person name="Okrasinska A."/>
            <person name="Steczkiewicz K."/>
            <person name="Drgas O."/>
            <person name="Orlowska M."/>
            <person name="Perlinska-Lenart U."/>
            <person name="Aleksandrzak-Piekarczyk T."/>
            <person name="Szatraj K."/>
            <person name="Zielenkiewicz U."/>
            <person name="Pilsyk S."/>
            <person name="Malc E."/>
            <person name="Mieczkowski P."/>
            <person name="Kruszewska J.S."/>
            <person name="Biernat P."/>
            <person name="Pawlowska J."/>
        </authorList>
    </citation>
    <scope>NUCLEOTIDE SEQUENCE</scope>
    <source>
        <strain evidence="7">WA0000067209</strain>
    </source>
</reference>
<dbReference type="Pfam" id="PF02535">
    <property type="entry name" value="Zip"/>
    <property type="match status" value="1"/>
</dbReference>
<feature type="region of interest" description="Disordered" evidence="5">
    <location>
        <begin position="170"/>
        <end position="192"/>
    </location>
</feature>
<keyword evidence="2 6" id="KW-0812">Transmembrane</keyword>
<feature type="transmembrane region" description="Helical" evidence="6">
    <location>
        <begin position="225"/>
        <end position="246"/>
    </location>
</feature>
<dbReference type="Proteomes" id="UP000654370">
    <property type="component" value="Unassembled WGS sequence"/>
</dbReference>
<evidence type="ECO:0000256" key="4">
    <source>
        <dbReference type="ARBA" id="ARBA00023136"/>
    </source>
</evidence>
<protein>
    <submittedName>
        <fullName evidence="7">Uncharacterized protein</fullName>
    </submittedName>
</protein>
<dbReference type="OrthoDB" id="448280at2759"/>
<proteinExistence type="predicted"/>
<dbReference type="PANTHER" id="PTHR11040">
    <property type="entry name" value="ZINC/IRON TRANSPORTER"/>
    <property type="match status" value="1"/>
</dbReference>
<feature type="transmembrane region" description="Helical" evidence="6">
    <location>
        <begin position="252"/>
        <end position="273"/>
    </location>
</feature>
<dbReference type="GO" id="GO:0005886">
    <property type="term" value="C:plasma membrane"/>
    <property type="evidence" value="ECO:0007669"/>
    <property type="project" value="TreeGrafter"/>
</dbReference>
<evidence type="ECO:0000313" key="8">
    <source>
        <dbReference type="Proteomes" id="UP000654370"/>
    </source>
</evidence>
<dbReference type="PANTHER" id="PTHR11040:SF44">
    <property type="entry name" value="PROTEIN ZNTC-RELATED"/>
    <property type="match status" value="1"/>
</dbReference>
<dbReference type="GO" id="GO:0005385">
    <property type="term" value="F:zinc ion transmembrane transporter activity"/>
    <property type="evidence" value="ECO:0007669"/>
    <property type="project" value="TreeGrafter"/>
</dbReference>
<feature type="transmembrane region" description="Helical" evidence="6">
    <location>
        <begin position="7"/>
        <end position="29"/>
    </location>
</feature>
<accession>A0A8H7PMJ1</accession>
<keyword evidence="8" id="KW-1185">Reference proteome</keyword>